<proteinExistence type="predicted"/>
<keyword evidence="3 5" id="KW-0732">Signal</keyword>
<dbReference type="Proteomes" id="UP000694844">
    <property type="component" value="Chromosome 7"/>
</dbReference>
<evidence type="ECO:0000256" key="2">
    <source>
        <dbReference type="ARBA" id="ARBA00022525"/>
    </source>
</evidence>
<dbReference type="GeneID" id="111103254"/>
<evidence type="ECO:0000256" key="4">
    <source>
        <dbReference type="SAM" id="Coils"/>
    </source>
</evidence>
<feature type="chain" id="PRO_5034639836" evidence="5">
    <location>
        <begin position="22"/>
        <end position="320"/>
    </location>
</feature>
<dbReference type="InterPro" id="IPR050822">
    <property type="entry name" value="Cerebellin_Synaptic_Org"/>
</dbReference>
<evidence type="ECO:0000313" key="8">
    <source>
        <dbReference type="RefSeq" id="XP_022292090.1"/>
    </source>
</evidence>
<evidence type="ECO:0000256" key="1">
    <source>
        <dbReference type="ARBA" id="ARBA00004613"/>
    </source>
</evidence>
<feature type="signal peptide" evidence="5">
    <location>
        <begin position="1"/>
        <end position="21"/>
    </location>
</feature>
<comment type="subcellular location">
    <subcellularLocation>
        <location evidence="1">Secreted</location>
    </subcellularLocation>
</comment>
<feature type="coiled-coil region" evidence="4">
    <location>
        <begin position="46"/>
        <end position="98"/>
    </location>
</feature>
<evidence type="ECO:0000256" key="5">
    <source>
        <dbReference type="SAM" id="SignalP"/>
    </source>
</evidence>
<evidence type="ECO:0000313" key="7">
    <source>
        <dbReference type="Proteomes" id="UP000694844"/>
    </source>
</evidence>
<reference evidence="8" key="1">
    <citation type="submission" date="2025-08" db="UniProtKB">
        <authorList>
            <consortium name="RefSeq"/>
        </authorList>
    </citation>
    <scope>IDENTIFICATION</scope>
    <source>
        <tissue evidence="8">Whole sample</tissue>
    </source>
</reference>
<protein>
    <submittedName>
        <fullName evidence="8">Uncharacterized protein LOC111103254</fullName>
    </submittedName>
</protein>
<evidence type="ECO:0000256" key="3">
    <source>
        <dbReference type="ARBA" id="ARBA00022729"/>
    </source>
</evidence>
<dbReference type="InterPro" id="IPR008983">
    <property type="entry name" value="Tumour_necrosis_fac-like_dom"/>
</dbReference>
<dbReference type="Gene3D" id="2.60.120.40">
    <property type="match status" value="1"/>
</dbReference>
<dbReference type="InterPro" id="IPR001073">
    <property type="entry name" value="C1q_dom"/>
</dbReference>
<keyword evidence="2" id="KW-0964">Secreted</keyword>
<dbReference type="SUPFAM" id="SSF49842">
    <property type="entry name" value="TNF-like"/>
    <property type="match status" value="1"/>
</dbReference>
<dbReference type="GO" id="GO:0005576">
    <property type="term" value="C:extracellular region"/>
    <property type="evidence" value="ECO:0007669"/>
    <property type="project" value="UniProtKB-SubCell"/>
</dbReference>
<dbReference type="PANTHER" id="PTHR22923">
    <property type="entry name" value="CEREBELLIN-RELATED"/>
    <property type="match status" value="1"/>
</dbReference>
<evidence type="ECO:0000259" key="6">
    <source>
        <dbReference type="PROSITE" id="PS50871"/>
    </source>
</evidence>
<dbReference type="PROSITE" id="PS50871">
    <property type="entry name" value="C1Q"/>
    <property type="match status" value="1"/>
</dbReference>
<feature type="domain" description="C1q" evidence="6">
    <location>
        <begin position="193"/>
        <end position="320"/>
    </location>
</feature>
<dbReference type="SMART" id="SM00110">
    <property type="entry name" value="C1Q"/>
    <property type="match status" value="1"/>
</dbReference>
<dbReference type="PRINTS" id="PR00007">
    <property type="entry name" value="COMPLEMNTC1Q"/>
</dbReference>
<dbReference type="Pfam" id="PF00386">
    <property type="entry name" value="C1q"/>
    <property type="match status" value="1"/>
</dbReference>
<keyword evidence="7" id="KW-1185">Reference proteome</keyword>
<sequence length="320" mass="35787">MMYCIRAVYFIVLVLFNIVETKGLLANGNSNASDPIHGSSGHNLDMTDMIQMLLNQTTELENLKRQVENDKSTLETFKQQAENDRITMQNRMFLLEAELTKLNASKPPTNQEFSTYLMSMNKLIQNFATNEENDRNLTQRVDSLVKHFDDLNVQVRYTSLSLLDVHSLTEQLNVSIIQLLEERISGVHDHIANVSKRIGFTAGVTSTSTSWNSGTLVFPKVITNVGNGYNPSDGVFTAPRAGVYVFFVNVQGYSTHEVDVDIVLNGETKVRIMAYNNFDAGPNLAVLSLQTGDRVWVKHYGGQGYLTNSDPITTFSGFLI</sequence>
<keyword evidence="4" id="KW-0175">Coiled coil</keyword>
<dbReference type="RefSeq" id="XP_022292090.1">
    <property type="nucleotide sequence ID" value="XM_022436382.1"/>
</dbReference>
<organism evidence="7 8">
    <name type="scientific">Crassostrea virginica</name>
    <name type="common">Eastern oyster</name>
    <dbReference type="NCBI Taxonomy" id="6565"/>
    <lineage>
        <taxon>Eukaryota</taxon>
        <taxon>Metazoa</taxon>
        <taxon>Spiralia</taxon>
        <taxon>Lophotrochozoa</taxon>
        <taxon>Mollusca</taxon>
        <taxon>Bivalvia</taxon>
        <taxon>Autobranchia</taxon>
        <taxon>Pteriomorphia</taxon>
        <taxon>Ostreida</taxon>
        <taxon>Ostreoidea</taxon>
        <taxon>Ostreidae</taxon>
        <taxon>Crassostrea</taxon>
    </lineage>
</organism>
<accession>A0A8B8ALL5</accession>
<gene>
    <name evidence="8" type="primary">LOC111103254</name>
</gene>
<name>A0A8B8ALL5_CRAVI</name>
<dbReference type="PANTHER" id="PTHR22923:SF116">
    <property type="entry name" value="C1Q DOMAIN-CONTAINING PROTEIN"/>
    <property type="match status" value="1"/>
</dbReference>
<dbReference type="KEGG" id="cvn:111103254"/>
<dbReference type="AlphaFoldDB" id="A0A8B8ALL5"/>
<dbReference type="OrthoDB" id="6144657at2759"/>